<dbReference type="AlphaFoldDB" id="A0A965GBT7"/>
<dbReference type="GO" id="GO:0008764">
    <property type="term" value="F:UDP-N-acetylmuramoylalanine-D-glutamate ligase activity"/>
    <property type="evidence" value="ECO:0007669"/>
    <property type="project" value="UniProtKB-UniRule"/>
</dbReference>
<dbReference type="EMBL" id="RFXN01000011">
    <property type="protein sequence ID" value="NBR93570.1"/>
    <property type="molecule type" value="Genomic_DNA"/>
</dbReference>
<keyword evidence="3 7" id="KW-0963">Cytoplasm</keyword>
<comment type="caution">
    <text evidence="11">The sequence shown here is derived from an EMBL/GenBank/DDBJ whole genome shotgun (WGS) entry which is preliminary data.</text>
</comment>
<dbReference type="Proteomes" id="UP000740727">
    <property type="component" value="Unassembled WGS sequence"/>
</dbReference>
<dbReference type="SUPFAM" id="SSF53244">
    <property type="entry name" value="MurD-like peptide ligases, peptide-binding domain"/>
    <property type="match status" value="1"/>
</dbReference>
<dbReference type="Pfam" id="PF08245">
    <property type="entry name" value="Mur_ligase_M"/>
    <property type="match status" value="1"/>
</dbReference>
<dbReference type="InterPro" id="IPR005762">
    <property type="entry name" value="MurD"/>
</dbReference>
<evidence type="ECO:0000256" key="5">
    <source>
        <dbReference type="ARBA" id="ARBA00022741"/>
    </source>
</evidence>
<feature type="domain" description="Mur ligase central" evidence="10">
    <location>
        <begin position="115"/>
        <end position="296"/>
    </location>
</feature>
<comment type="catalytic activity">
    <reaction evidence="7 8">
        <text>UDP-N-acetyl-alpha-D-muramoyl-L-alanine + D-glutamate + ATP = UDP-N-acetyl-alpha-D-muramoyl-L-alanyl-D-glutamate + ADP + phosphate + H(+)</text>
        <dbReference type="Rhea" id="RHEA:16429"/>
        <dbReference type="ChEBI" id="CHEBI:15378"/>
        <dbReference type="ChEBI" id="CHEBI:29986"/>
        <dbReference type="ChEBI" id="CHEBI:30616"/>
        <dbReference type="ChEBI" id="CHEBI:43474"/>
        <dbReference type="ChEBI" id="CHEBI:83898"/>
        <dbReference type="ChEBI" id="CHEBI:83900"/>
        <dbReference type="ChEBI" id="CHEBI:456216"/>
        <dbReference type="EC" id="6.3.2.9"/>
    </reaction>
</comment>
<dbReference type="Pfam" id="PF21799">
    <property type="entry name" value="MurD-like_N"/>
    <property type="match status" value="1"/>
</dbReference>
<proteinExistence type="inferred from homology"/>
<feature type="binding site" evidence="7">
    <location>
        <begin position="117"/>
        <end position="123"/>
    </location>
    <ligand>
        <name>ATP</name>
        <dbReference type="ChEBI" id="CHEBI:30616"/>
    </ligand>
</feature>
<evidence type="ECO:0000256" key="4">
    <source>
        <dbReference type="ARBA" id="ARBA00022598"/>
    </source>
</evidence>
<comment type="subcellular location">
    <subcellularLocation>
        <location evidence="1 7 8">Cytoplasm</location>
    </subcellularLocation>
</comment>
<evidence type="ECO:0000256" key="1">
    <source>
        <dbReference type="ARBA" id="ARBA00004496"/>
    </source>
</evidence>
<comment type="function">
    <text evidence="7 8">Cell wall formation. Catalyzes the addition of glutamate to the nucleotide precursor UDP-N-acetylmuramoyl-L-alanine (UMA).</text>
</comment>
<evidence type="ECO:0000256" key="7">
    <source>
        <dbReference type="HAMAP-Rule" id="MF_00639"/>
    </source>
</evidence>
<keyword evidence="7 8" id="KW-0573">Peptidoglycan synthesis</keyword>
<keyword evidence="6 7" id="KW-0067">ATP-binding</keyword>
<dbReference type="HAMAP" id="MF_00639">
    <property type="entry name" value="MurD"/>
    <property type="match status" value="1"/>
</dbReference>
<dbReference type="GO" id="GO:0051301">
    <property type="term" value="P:cell division"/>
    <property type="evidence" value="ECO:0007669"/>
    <property type="project" value="UniProtKB-KW"/>
</dbReference>
<evidence type="ECO:0000256" key="8">
    <source>
        <dbReference type="RuleBase" id="RU003664"/>
    </source>
</evidence>
<dbReference type="GO" id="GO:0005737">
    <property type="term" value="C:cytoplasm"/>
    <property type="evidence" value="ECO:0007669"/>
    <property type="project" value="UniProtKB-SubCell"/>
</dbReference>
<dbReference type="PANTHER" id="PTHR43692">
    <property type="entry name" value="UDP-N-ACETYLMURAMOYLALANINE--D-GLUTAMATE LIGASE"/>
    <property type="match status" value="1"/>
</dbReference>
<dbReference type="InterPro" id="IPR004101">
    <property type="entry name" value="Mur_ligase_C"/>
</dbReference>
<accession>A0A965GBT7</accession>
<dbReference type="Gene3D" id="3.40.1190.10">
    <property type="entry name" value="Mur-like, catalytic domain"/>
    <property type="match status" value="1"/>
</dbReference>
<organism evidence="11 12">
    <name type="scientific">Candidatus Fonsibacter lacus</name>
    <dbReference type="NCBI Taxonomy" id="2576439"/>
    <lineage>
        <taxon>Bacteria</taxon>
        <taxon>Pseudomonadati</taxon>
        <taxon>Pseudomonadota</taxon>
        <taxon>Alphaproteobacteria</taxon>
        <taxon>Candidatus Pelagibacterales</taxon>
        <taxon>Candidatus Pelagibacterales incertae sedis</taxon>
        <taxon>Candidatus Fonsibacter</taxon>
    </lineage>
</organism>
<sequence>MPQVLIAGLGVTGEACARALPKLGYEVLVYEERDDLKHRQLANELNTLGIRVCFEIPEQIPPLVITSPGWKPDHPMLRAAQVRGSKVMGEIEFSFIHDQQQSAAGKNRERIWIGVTGTNGKTSTVGMVESIFKAAGKKVMACGNVGTPVIEVLTSGEFIEYLVVELSSFQLHWTTSLRLTAAALLNIDDDHLDWHGNFENYLQAKLKIFDGAEHILINGDDPRLHSAIESLIKTRELSTYTLQVPQYGELGLVEDLLVDRAFTGAQNIATELAQLSDINPPAPHNVSNALAAAGLARALGIEPNAISEGLRTFTPGHHRIETVLQKDGILWVNDSKATNPHATNAAFAAFDSIIWIAGGLAKGADIEKLVKRRHQQVRAAILIGTDRVLIEEALLRHSPETPIILIDEESGLESGERSKQLMREVVLAASRIAKDGDTVLLAPACASMDQFQSYAERGELFTEAVKELVGDE</sequence>
<keyword evidence="7 8" id="KW-0133">Cell shape</keyword>
<dbReference type="InterPro" id="IPR013221">
    <property type="entry name" value="Mur_ligase_cen"/>
</dbReference>
<dbReference type="Gene3D" id="3.90.190.20">
    <property type="entry name" value="Mur ligase, C-terminal domain"/>
    <property type="match status" value="1"/>
</dbReference>
<dbReference type="NCBIfam" id="TIGR01087">
    <property type="entry name" value="murD"/>
    <property type="match status" value="1"/>
</dbReference>
<evidence type="ECO:0000313" key="12">
    <source>
        <dbReference type="Proteomes" id="UP000740727"/>
    </source>
</evidence>
<dbReference type="SUPFAM" id="SSF51984">
    <property type="entry name" value="MurCD N-terminal domain"/>
    <property type="match status" value="1"/>
</dbReference>
<evidence type="ECO:0000259" key="9">
    <source>
        <dbReference type="Pfam" id="PF02875"/>
    </source>
</evidence>
<dbReference type="GO" id="GO:0071555">
    <property type="term" value="P:cell wall organization"/>
    <property type="evidence" value="ECO:0007669"/>
    <property type="project" value="UniProtKB-KW"/>
</dbReference>
<dbReference type="Pfam" id="PF02875">
    <property type="entry name" value="Mur_ligase_C"/>
    <property type="match status" value="1"/>
</dbReference>
<dbReference type="GO" id="GO:0005524">
    <property type="term" value="F:ATP binding"/>
    <property type="evidence" value="ECO:0007669"/>
    <property type="project" value="UniProtKB-UniRule"/>
</dbReference>
<protein>
    <recommendedName>
        <fullName evidence="7 8">UDP-N-acetylmuramoylalanine--D-glutamate ligase</fullName>
        <ecNumber evidence="7 8">6.3.2.9</ecNumber>
    </recommendedName>
    <alternativeName>
        <fullName evidence="7">D-glutamic acid-adding enzyme</fullName>
    </alternativeName>
    <alternativeName>
        <fullName evidence="7">UDP-N-acetylmuramoyl-L-alanyl-D-glutamate synthetase</fullName>
    </alternativeName>
</protein>
<evidence type="ECO:0000256" key="6">
    <source>
        <dbReference type="ARBA" id="ARBA00022840"/>
    </source>
</evidence>
<keyword evidence="7 8" id="KW-0131">Cell cycle</keyword>
<evidence type="ECO:0000259" key="10">
    <source>
        <dbReference type="Pfam" id="PF08245"/>
    </source>
</evidence>
<evidence type="ECO:0000313" key="11">
    <source>
        <dbReference type="EMBL" id="NBR93570.1"/>
    </source>
</evidence>
<feature type="domain" description="Mur ligase C-terminal" evidence="9">
    <location>
        <begin position="318"/>
        <end position="445"/>
    </location>
</feature>
<dbReference type="Gene3D" id="3.40.50.720">
    <property type="entry name" value="NAD(P)-binding Rossmann-like Domain"/>
    <property type="match status" value="1"/>
</dbReference>
<keyword evidence="7 8" id="KW-0132">Cell division</keyword>
<dbReference type="GO" id="GO:0008360">
    <property type="term" value="P:regulation of cell shape"/>
    <property type="evidence" value="ECO:0007669"/>
    <property type="project" value="UniProtKB-KW"/>
</dbReference>
<keyword evidence="7 8" id="KW-0961">Cell wall biogenesis/degradation</keyword>
<dbReference type="SUPFAM" id="SSF53623">
    <property type="entry name" value="MurD-like peptide ligases, catalytic domain"/>
    <property type="match status" value="1"/>
</dbReference>
<dbReference type="InterPro" id="IPR036615">
    <property type="entry name" value="Mur_ligase_C_dom_sf"/>
</dbReference>
<gene>
    <name evidence="7 11" type="primary">murD</name>
    <name evidence="11" type="ORF">EBT44_01750</name>
</gene>
<keyword evidence="4 7" id="KW-0436">Ligase</keyword>
<dbReference type="GO" id="GO:0009252">
    <property type="term" value="P:peptidoglycan biosynthetic process"/>
    <property type="evidence" value="ECO:0007669"/>
    <property type="project" value="UniProtKB-UniRule"/>
</dbReference>
<name>A0A965GBT7_9PROT</name>
<dbReference type="EC" id="6.3.2.9" evidence="7 8"/>
<evidence type="ECO:0000256" key="3">
    <source>
        <dbReference type="ARBA" id="ARBA00022490"/>
    </source>
</evidence>
<evidence type="ECO:0000256" key="2">
    <source>
        <dbReference type="ARBA" id="ARBA00004752"/>
    </source>
</evidence>
<comment type="similarity">
    <text evidence="7">Belongs to the MurCDEF family.</text>
</comment>
<dbReference type="InterPro" id="IPR036565">
    <property type="entry name" value="Mur-like_cat_sf"/>
</dbReference>
<dbReference type="PANTHER" id="PTHR43692:SF1">
    <property type="entry name" value="UDP-N-ACETYLMURAMOYLALANINE--D-GLUTAMATE LIGASE"/>
    <property type="match status" value="1"/>
</dbReference>
<comment type="pathway">
    <text evidence="2 7 8">Cell wall biogenesis; peptidoglycan biosynthesis.</text>
</comment>
<keyword evidence="5 7" id="KW-0547">Nucleotide-binding</keyword>
<reference evidence="11" key="1">
    <citation type="submission" date="2018-10" db="EMBL/GenBank/DDBJ databases">
        <title>Iterative Subtractive Binning of Freshwater Chronoseries Metagenomes Recovers Nearly Complete Genomes from over Four Hundred Novel Species.</title>
        <authorList>
            <person name="Rodriguez-R L.M."/>
            <person name="Tsementzi D."/>
            <person name="Luo C."/>
            <person name="Konstantinidis K.T."/>
        </authorList>
    </citation>
    <scope>NUCLEOTIDE SEQUENCE</scope>
    <source>
        <strain evidence="11">WB5_2A_028</strain>
    </source>
</reference>